<proteinExistence type="predicted"/>
<feature type="region of interest" description="Disordered" evidence="2">
    <location>
        <begin position="26"/>
        <end position="47"/>
    </location>
</feature>
<dbReference type="Gene3D" id="2.60.40.1220">
    <property type="match status" value="1"/>
</dbReference>
<feature type="domain" description="GH29D-like beta-sandwich" evidence="5">
    <location>
        <begin position="46"/>
        <end position="114"/>
    </location>
</feature>
<evidence type="ECO:0000256" key="2">
    <source>
        <dbReference type="SAM" id="MobiDB-lite"/>
    </source>
</evidence>
<dbReference type="InterPro" id="IPR058683">
    <property type="entry name" value="TP_1001-like_C"/>
</dbReference>
<name>A0A511SWM2_MYXFU</name>
<dbReference type="InterPro" id="IPR059177">
    <property type="entry name" value="GH29D-like_dom"/>
</dbReference>
<dbReference type="EMBL" id="BJXR01000013">
    <property type="protein sequence ID" value="GEN05852.1"/>
    <property type="molecule type" value="Genomic_DNA"/>
</dbReference>
<feature type="chain" id="PRO_5022857818" evidence="3">
    <location>
        <begin position="24"/>
        <end position="837"/>
    </location>
</feature>
<reference evidence="8 9" key="1">
    <citation type="submission" date="2016-10" db="EMBL/GenBank/DDBJ databases">
        <authorList>
            <person name="Varghese N."/>
            <person name="Submissions S."/>
        </authorList>
    </citation>
    <scope>NUCLEOTIDE SEQUENCE [LARGE SCALE GENOMIC DNA]</scope>
    <source>
        <strain evidence="8 9">DSM 16525</strain>
    </source>
</reference>
<dbReference type="EMBL" id="FOIB01000002">
    <property type="protein sequence ID" value="SET65357.1"/>
    <property type="molecule type" value="Genomic_DNA"/>
</dbReference>
<keyword evidence="9" id="KW-1185">Reference proteome</keyword>
<evidence type="ECO:0000313" key="7">
    <source>
        <dbReference type="EMBL" id="GEN05852.1"/>
    </source>
</evidence>
<dbReference type="AlphaFoldDB" id="A0A511SWM2"/>
<dbReference type="InterPro" id="IPR032812">
    <property type="entry name" value="SbsA_Ig"/>
</dbReference>
<dbReference type="InterPro" id="IPR014755">
    <property type="entry name" value="Cu-Rt/internalin_Ig-like"/>
</dbReference>
<evidence type="ECO:0000259" key="5">
    <source>
        <dbReference type="Pfam" id="PF13290"/>
    </source>
</evidence>
<dbReference type="Pfam" id="PF13290">
    <property type="entry name" value="CHB_HEX_C_1"/>
    <property type="match status" value="3"/>
</dbReference>
<evidence type="ECO:0000313" key="8">
    <source>
        <dbReference type="EMBL" id="SET65357.1"/>
    </source>
</evidence>
<dbReference type="RefSeq" id="WP_143097050.1">
    <property type="nucleotide sequence ID" value="NZ_BJXR01000013.1"/>
</dbReference>
<dbReference type="OrthoDB" id="9788513at2"/>
<dbReference type="Pfam" id="PF26342">
    <property type="entry name" value="TP_1001_2nd"/>
    <property type="match status" value="1"/>
</dbReference>
<gene>
    <name evidence="7" type="ORF">MFU01_08890</name>
    <name evidence="8" type="ORF">SAMN05443572_1021027</name>
</gene>
<evidence type="ECO:0000256" key="1">
    <source>
        <dbReference type="ARBA" id="ARBA00022729"/>
    </source>
</evidence>
<dbReference type="STRING" id="1334629.MFUL124B02_36335"/>
<feature type="compositionally biased region" description="Polar residues" evidence="2">
    <location>
        <begin position="826"/>
        <end position="837"/>
    </location>
</feature>
<keyword evidence="1 3" id="KW-0732">Signal</keyword>
<feature type="domain" description="GH29D-like beta-sandwich" evidence="5">
    <location>
        <begin position="223"/>
        <end position="291"/>
    </location>
</feature>
<feature type="domain" description="TP-1001-like C-terminal" evidence="6">
    <location>
        <begin position="623"/>
        <end position="775"/>
    </location>
</feature>
<reference evidence="7 10" key="2">
    <citation type="submission" date="2019-07" db="EMBL/GenBank/DDBJ databases">
        <title>Whole genome shotgun sequence of Myxococcus fulvus NBRC 100333.</title>
        <authorList>
            <person name="Hosoyama A."/>
            <person name="Uohara A."/>
            <person name="Ohji S."/>
            <person name="Ichikawa N."/>
        </authorList>
    </citation>
    <scope>NUCLEOTIDE SEQUENCE [LARGE SCALE GENOMIC DNA]</scope>
    <source>
        <strain evidence="7 10">NBRC 100333</strain>
    </source>
</reference>
<protein>
    <submittedName>
        <fullName evidence="8">Chitobiase/beta-hexosaminidase C-terminal domain-containing protein</fullName>
    </submittedName>
</protein>
<evidence type="ECO:0000259" key="6">
    <source>
        <dbReference type="Pfam" id="PF26342"/>
    </source>
</evidence>
<dbReference type="Proteomes" id="UP000183760">
    <property type="component" value="Unassembled WGS sequence"/>
</dbReference>
<comment type="caution">
    <text evidence="7">The sequence shown here is derived from an EMBL/GenBank/DDBJ whole genome shotgun (WGS) entry which is preliminary data.</text>
</comment>
<evidence type="ECO:0000313" key="9">
    <source>
        <dbReference type="Proteomes" id="UP000183760"/>
    </source>
</evidence>
<feature type="region of interest" description="Disordered" evidence="2">
    <location>
        <begin position="815"/>
        <end position="837"/>
    </location>
</feature>
<sequence>MSLTLSLPLRLGVVLLSAQLVLACGDDEPRPQPPSELTPPTTRAAPEGGEFTASVAVSLACEDDGSGCAAIHYTLDGSTPSLDSPVYQEPLVLTATTLVRFIAVDRAGNVSRVMSAQYTRVIPVQDDTAPTTTATPAGGLYRSAQSVVLSCADDAAGSGCAGTYYTVDGSAPTTASIRYTGPIAVAASTPLRFFSTDIAGNVEQAKTEEYSVDLAPPVTTATPTGGAYDDSVTVTLACSDSGSGCAETRYTLDGSEPSANSPLYSAPITLTRSGTVRFASTDVAGNVEQVKQESYVLIDSNRRASEQIQAVRDAANGSVNQVIDGARVTFLKEGVGDLTNDPAGFFLQAERTGPALFVPVDPATLSPVPRVGDRVRVTVNAKSIVNGQTRASISSFSVLGSGNPVAELLQDVSAVDVTAGGTRPVYESEYISITGTIGSPGFSDSGEGHVQAPFTTAGVPSGSGAAASLRLRLVESLQDTLALEPGCSLTVTSPLWVFMSGSQTRPTLLASGWKASDLTVHTCPIPRVIGSSIPDRNTVRVRFNRQLDPASLEASGSQFSIPGLSVTQAQVVDDTDVVLTTSNQVANRQYTLTVETTVRDRRGGGLDPTATQTSFRGFVRPPARLLLSEVAPHVINERDLVELYVLEAGFTEGATLLEGDTTLATLPDVRVEVGDIIIIHLNPDRVTPGMDAPDSETLSKTQYAASSYSTNHDNAWDFHGGAQGVTSGNRTLRIRNVLGAPQDGVAAVLTSFAFEGYPPHLQALQAEGQWSPASCAGAPCTYNSVPSALNVSAEWTTAFLSPLTNTFQRLGITDSDTRDDWRTTTPSLGQLNAPASP</sequence>
<organism evidence="7 10">
    <name type="scientific">Myxococcus fulvus</name>
    <dbReference type="NCBI Taxonomy" id="33"/>
    <lineage>
        <taxon>Bacteria</taxon>
        <taxon>Pseudomonadati</taxon>
        <taxon>Myxococcota</taxon>
        <taxon>Myxococcia</taxon>
        <taxon>Myxococcales</taxon>
        <taxon>Cystobacterineae</taxon>
        <taxon>Myxococcaceae</taxon>
        <taxon>Myxococcus</taxon>
    </lineage>
</organism>
<feature type="signal peptide" evidence="3">
    <location>
        <begin position="1"/>
        <end position="23"/>
    </location>
</feature>
<evidence type="ECO:0000256" key="3">
    <source>
        <dbReference type="SAM" id="SignalP"/>
    </source>
</evidence>
<evidence type="ECO:0000259" key="4">
    <source>
        <dbReference type="Pfam" id="PF13205"/>
    </source>
</evidence>
<evidence type="ECO:0000313" key="10">
    <source>
        <dbReference type="Proteomes" id="UP000321514"/>
    </source>
</evidence>
<dbReference type="Proteomes" id="UP000321514">
    <property type="component" value="Unassembled WGS sequence"/>
</dbReference>
<dbReference type="Pfam" id="PF13205">
    <property type="entry name" value="Big_5"/>
    <property type="match status" value="1"/>
</dbReference>
<accession>A0A511SWM2</accession>
<feature type="domain" description="SbsA Ig-like" evidence="4">
    <location>
        <begin position="533"/>
        <end position="615"/>
    </location>
</feature>
<feature type="domain" description="GH29D-like beta-sandwich" evidence="5">
    <location>
        <begin position="136"/>
        <end position="206"/>
    </location>
</feature>